<comment type="caution">
    <text evidence="1">The sequence shown here is derived from an EMBL/GenBank/DDBJ whole genome shotgun (WGS) entry which is preliminary data.</text>
</comment>
<dbReference type="AlphaFoldDB" id="A0AAV5TTE5"/>
<organism evidence="1 2">
    <name type="scientific">Pristionchus entomophagus</name>
    <dbReference type="NCBI Taxonomy" id="358040"/>
    <lineage>
        <taxon>Eukaryota</taxon>
        <taxon>Metazoa</taxon>
        <taxon>Ecdysozoa</taxon>
        <taxon>Nematoda</taxon>
        <taxon>Chromadorea</taxon>
        <taxon>Rhabditida</taxon>
        <taxon>Rhabditina</taxon>
        <taxon>Diplogasteromorpha</taxon>
        <taxon>Diplogasteroidea</taxon>
        <taxon>Neodiplogasteridae</taxon>
        <taxon>Pristionchus</taxon>
    </lineage>
</organism>
<proteinExistence type="predicted"/>
<evidence type="ECO:0000313" key="1">
    <source>
        <dbReference type="EMBL" id="GMS97493.1"/>
    </source>
</evidence>
<reference evidence="1" key="1">
    <citation type="submission" date="2023-10" db="EMBL/GenBank/DDBJ databases">
        <title>Genome assembly of Pristionchus species.</title>
        <authorList>
            <person name="Yoshida K."/>
            <person name="Sommer R.J."/>
        </authorList>
    </citation>
    <scope>NUCLEOTIDE SEQUENCE</scope>
    <source>
        <strain evidence="1">RS0144</strain>
    </source>
</reference>
<evidence type="ECO:0000313" key="2">
    <source>
        <dbReference type="Proteomes" id="UP001432027"/>
    </source>
</evidence>
<dbReference type="Proteomes" id="UP001432027">
    <property type="component" value="Unassembled WGS sequence"/>
</dbReference>
<gene>
    <name evidence="1" type="ORF">PENTCL1PPCAC_19668</name>
</gene>
<accession>A0AAV5TTE5</accession>
<protein>
    <recommendedName>
        <fullName evidence="3">C2H2-type domain-containing protein</fullName>
    </recommendedName>
</protein>
<sequence>MHKIMYLECFECPPGEYQTLSVNAFVFHLRKKHSTTPPLAGISFLCECGNESYSKDHSQMCILSEVRVIKKKDGPIRRLYE</sequence>
<keyword evidence="2" id="KW-1185">Reference proteome</keyword>
<dbReference type="EMBL" id="BTSX01000004">
    <property type="protein sequence ID" value="GMS97493.1"/>
    <property type="molecule type" value="Genomic_DNA"/>
</dbReference>
<feature type="non-terminal residue" evidence="1">
    <location>
        <position position="81"/>
    </location>
</feature>
<evidence type="ECO:0008006" key="3">
    <source>
        <dbReference type="Google" id="ProtNLM"/>
    </source>
</evidence>
<name>A0AAV5TTE5_9BILA</name>